<sequence length="640" mass="70769">MIGSTLSTDIESVAAQLQNLPTPESPVAARNFDMRPLRTQLPPAFVPSTDRQTPHSATSPWQEQHQHLRNRAHHPSTSSIVFGGHDSSTSSPVPPQSTDSSIQKHWPPLGSNQPSSSAHVAHVQHASEPYPHRAHDYNGWRPQQVYHAQIQSHLPHPAHASFRYPPREVFTPAEDRQMRNGFTRSRSGSQVSNKAQPLSDELHSPLPTDLHNGAKQAPRDNRVPFHPVPPNLRQPYYNPAPPSFTQHDQASRVESAESLRRHIRSQYGNPLLADCHLQILEEEEGARHYLDAHKLILSRSPRLLDLIQSSEPPASASLKTQVQVPLRGQYLRLRQFIECVQYLYGGSLAALEQLRHPHAAKDGLVSNDERMRSALRHVAMASWLQLPVMAGRAIGIALTLLHWDTIPAVLSFALDGGLGPAFTVDASSEVSCSSSDDSLGRADGAGLPTYDPYSTDLLHRIIDFSVHMFPPNFYLDGLAPQLQSCPRLPTLPPSHESRGSHSDPRLTKIRFGNLSQEDHGRPSPSTTMLSSILLSLPFALLKCILEHNGLLYQLGADTVASIMRQVIAEREVRRKRILAATTAGTTSQVNDGVALGLVQNLYYEELVEPSTLHRAGFRLARRKRGVDTPPSSTAASEMRE</sequence>
<comment type="caution">
    <text evidence="2">The sequence shown here is derived from an EMBL/GenBank/DDBJ whole genome shotgun (WGS) entry which is preliminary data.</text>
</comment>
<feature type="compositionally biased region" description="Polar residues" evidence="1">
    <location>
        <begin position="49"/>
        <end position="63"/>
    </location>
</feature>
<feature type="compositionally biased region" description="Low complexity" evidence="1">
    <location>
        <begin position="86"/>
        <end position="101"/>
    </location>
</feature>
<feature type="region of interest" description="Disordered" evidence="1">
    <location>
        <begin position="486"/>
        <end position="506"/>
    </location>
</feature>
<feature type="compositionally biased region" description="Polar residues" evidence="1">
    <location>
        <begin position="180"/>
        <end position="196"/>
    </location>
</feature>
<evidence type="ECO:0008006" key="4">
    <source>
        <dbReference type="Google" id="ProtNLM"/>
    </source>
</evidence>
<evidence type="ECO:0000256" key="1">
    <source>
        <dbReference type="SAM" id="MobiDB-lite"/>
    </source>
</evidence>
<proteinExistence type="predicted"/>
<feature type="region of interest" description="Disordered" evidence="1">
    <location>
        <begin position="40"/>
        <end position="138"/>
    </location>
</feature>
<feature type="region of interest" description="Disordered" evidence="1">
    <location>
        <begin position="180"/>
        <end position="228"/>
    </location>
</feature>
<protein>
    <recommendedName>
        <fullName evidence="4">BTB domain-containing protein</fullName>
    </recommendedName>
</protein>
<reference evidence="2" key="1">
    <citation type="submission" date="2023-08" db="EMBL/GenBank/DDBJ databases">
        <title>Black Yeasts Isolated from many extreme environments.</title>
        <authorList>
            <person name="Coleine C."/>
            <person name="Stajich J.E."/>
            <person name="Selbmann L."/>
        </authorList>
    </citation>
    <scope>NUCLEOTIDE SEQUENCE</scope>
    <source>
        <strain evidence="2">CCFEE 5401</strain>
    </source>
</reference>
<dbReference type="AlphaFoldDB" id="A0AAN7T9F1"/>
<evidence type="ECO:0000313" key="2">
    <source>
        <dbReference type="EMBL" id="KAK5107403.1"/>
    </source>
</evidence>
<evidence type="ECO:0000313" key="3">
    <source>
        <dbReference type="Proteomes" id="UP001310890"/>
    </source>
</evidence>
<dbReference type="EMBL" id="JAVRRL010000123">
    <property type="protein sequence ID" value="KAK5107403.1"/>
    <property type="molecule type" value="Genomic_DNA"/>
</dbReference>
<name>A0AAN7T9F1_9PEZI</name>
<feature type="compositionally biased region" description="Basic and acidic residues" evidence="1">
    <location>
        <begin position="495"/>
        <end position="506"/>
    </location>
</feature>
<accession>A0AAN7T9F1</accession>
<organism evidence="2 3">
    <name type="scientific">Meristemomyces frigidus</name>
    <dbReference type="NCBI Taxonomy" id="1508187"/>
    <lineage>
        <taxon>Eukaryota</taxon>
        <taxon>Fungi</taxon>
        <taxon>Dikarya</taxon>
        <taxon>Ascomycota</taxon>
        <taxon>Pezizomycotina</taxon>
        <taxon>Dothideomycetes</taxon>
        <taxon>Dothideomycetidae</taxon>
        <taxon>Mycosphaerellales</taxon>
        <taxon>Teratosphaeriaceae</taxon>
        <taxon>Meristemomyces</taxon>
    </lineage>
</organism>
<gene>
    <name evidence="2" type="ORF">LTR62_001307</name>
</gene>
<dbReference type="Proteomes" id="UP001310890">
    <property type="component" value="Unassembled WGS sequence"/>
</dbReference>